<evidence type="ECO:0000256" key="1">
    <source>
        <dbReference type="ARBA" id="ARBA00009381"/>
    </source>
</evidence>
<dbReference type="PROSITE" id="PS51257">
    <property type="entry name" value="PROKAR_LIPOPROTEIN"/>
    <property type="match status" value="1"/>
</dbReference>
<dbReference type="Gene3D" id="3.60.20.40">
    <property type="match status" value="1"/>
</dbReference>
<feature type="active site" description="Nucleophile" evidence="2">
    <location>
        <position position="487"/>
    </location>
</feature>
<sequence>MLIYAARARPAGFRPEPVSDRQSCLGVTALIGLSCQAWSHRRVFSAPHFGVPLLALQWGGTSSWNNAWERTGRVGGHRSLHRGLSSASGRRQQLHARSARPALCSRHGCWAGRQVFCLTKHKFIGLETMSELKFCSRRSPVVCTSGCVASNQPLATNIGLDILKSGGNAVDAAVAVAAALNVTEPCSTGIGGDCFCLYYDANTKQVHGLNGSGRSPGALTIELLKVQGFNETKPLPPFHAHNITVPGAAAGWCDAVSLYGSKKLSMGQILQPAIQLAEKGFPVSEITAYHWKCGAHLLQAPGNKYGKELLIHGKAPHHGEVFCNPFLANTFKELAKFGKRGFYEGCVAEAIIETVQRNGGVMDLEDLKSHVTDDVKPIFTNYKGVNVWEIPPNGQGITALIALNILDNFNIKDMGHNTADYLHVLIEALKLSFSDAFWFCADPDKVPVPTEELLSKTYAKRRSELVNLQRASDKYNYGSLLPVGSDTVYFTVVDAQGNACSFINSNYMGFGTGLVPRGCGFTLQNRGANFSLSPNHPNCLAPRKRPYHTIIPALATAADTGDLLCSFGVMGGFMQPQGHVQVLLNMLKFGMNPQQALDAARFCLDYSTEEGKWHVLLEDGISEAIAEDLRARGHCSQWPITGHNRSLFGRGQIITQGDWWKSWDSSSSKSSHNVLWAGSDPRGDGCAVGY</sequence>
<keyword evidence="5" id="KW-1185">Reference proteome</keyword>
<organism evidence="4 5">
    <name type="scientific">Pelusios castaneus</name>
    <name type="common">West African mud turtle</name>
    <dbReference type="NCBI Taxonomy" id="367368"/>
    <lineage>
        <taxon>Eukaryota</taxon>
        <taxon>Metazoa</taxon>
        <taxon>Chordata</taxon>
        <taxon>Craniata</taxon>
        <taxon>Vertebrata</taxon>
        <taxon>Euteleostomi</taxon>
        <taxon>Archelosauria</taxon>
        <taxon>Testudinata</taxon>
        <taxon>Testudines</taxon>
        <taxon>Pleurodira</taxon>
        <taxon>Pelomedusidae</taxon>
        <taxon>Pelusios</taxon>
    </lineage>
</organism>
<reference evidence="4" key="2">
    <citation type="submission" date="2025-09" db="UniProtKB">
        <authorList>
            <consortium name="Ensembl"/>
        </authorList>
    </citation>
    <scope>IDENTIFICATION</scope>
</reference>
<protein>
    <recommendedName>
        <fullName evidence="6">Gamma-glutamyltransferase YwrD</fullName>
    </recommendedName>
</protein>
<feature type="binding site" evidence="3">
    <location>
        <position position="572"/>
    </location>
    <ligand>
        <name>L-glutamate</name>
        <dbReference type="ChEBI" id="CHEBI:29985"/>
    </ligand>
</feature>
<dbReference type="PANTHER" id="PTHR43881:SF1">
    <property type="entry name" value="GAMMA-GLUTAMYLTRANSPEPTIDASE (AFU_ORTHOLOGUE AFUA_4G13580)"/>
    <property type="match status" value="1"/>
</dbReference>
<comment type="similarity">
    <text evidence="1">Belongs to the gamma-glutamyltransferase family.</text>
</comment>
<dbReference type="GO" id="GO:0036374">
    <property type="term" value="F:glutathione hydrolase activity"/>
    <property type="evidence" value="ECO:0007669"/>
    <property type="project" value="InterPro"/>
</dbReference>
<dbReference type="InterPro" id="IPR043138">
    <property type="entry name" value="GGT_lsub"/>
</dbReference>
<evidence type="ECO:0000313" key="4">
    <source>
        <dbReference type="Ensembl" id="ENSPCEP00000000422.1"/>
    </source>
</evidence>
<name>A0A8C8R5G1_9SAUR</name>
<dbReference type="InterPro" id="IPR000101">
    <property type="entry name" value="GGT_peptidase"/>
</dbReference>
<dbReference type="Proteomes" id="UP000694393">
    <property type="component" value="Unplaced"/>
</dbReference>
<dbReference type="InterPro" id="IPR052896">
    <property type="entry name" value="GGT-like_enzyme"/>
</dbReference>
<evidence type="ECO:0008006" key="6">
    <source>
        <dbReference type="Google" id="ProtNLM"/>
    </source>
</evidence>
<evidence type="ECO:0000313" key="5">
    <source>
        <dbReference type="Proteomes" id="UP000694393"/>
    </source>
</evidence>
<dbReference type="Pfam" id="PF01019">
    <property type="entry name" value="G_glu_transpept"/>
    <property type="match status" value="1"/>
</dbReference>
<evidence type="ECO:0000256" key="2">
    <source>
        <dbReference type="PIRSR" id="PIRSR600101-1"/>
    </source>
</evidence>
<proteinExistence type="inferred from homology"/>
<dbReference type="Ensembl" id="ENSPCET00000000432.1">
    <property type="protein sequence ID" value="ENSPCEP00000000422.1"/>
    <property type="gene ID" value="ENSPCEG00000000365.1"/>
</dbReference>
<dbReference type="InterPro" id="IPR029055">
    <property type="entry name" value="Ntn_hydrolases_N"/>
</dbReference>
<dbReference type="PANTHER" id="PTHR43881">
    <property type="entry name" value="GAMMA-GLUTAMYLTRANSPEPTIDASE (AFU_ORTHOLOGUE AFUA_4G13580)"/>
    <property type="match status" value="1"/>
</dbReference>
<dbReference type="AlphaFoldDB" id="A0A8C8R5G1"/>
<dbReference type="Gene3D" id="1.10.246.130">
    <property type="match status" value="1"/>
</dbReference>
<reference evidence="4" key="1">
    <citation type="submission" date="2025-08" db="UniProtKB">
        <authorList>
            <consortium name="Ensembl"/>
        </authorList>
    </citation>
    <scope>IDENTIFICATION</scope>
</reference>
<dbReference type="InterPro" id="IPR043137">
    <property type="entry name" value="GGT_ssub_C"/>
</dbReference>
<dbReference type="GO" id="GO:0006751">
    <property type="term" value="P:glutathione catabolic process"/>
    <property type="evidence" value="ECO:0007669"/>
    <property type="project" value="InterPro"/>
</dbReference>
<dbReference type="SUPFAM" id="SSF56235">
    <property type="entry name" value="N-terminal nucleophile aminohydrolases (Ntn hydrolases)"/>
    <property type="match status" value="1"/>
</dbReference>
<accession>A0A8C8R5G1</accession>
<dbReference type="PRINTS" id="PR01210">
    <property type="entry name" value="GGTRANSPTASE"/>
</dbReference>
<dbReference type="NCBIfam" id="TIGR00066">
    <property type="entry name" value="g_glut_trans"/>
    <property type="match status" value="1"/>
</dbReference>
<evidence type="ECO:0000256" key="3">
    <source>
        <dbReference type="PIRSR" id="PIRSR600101-2"/>
    </source>
</evidence>